<name>A0ABQ1GX71_9SPHN</name>
<dbReference type="InterPro" id="IPR016161">
    <property type="entry name" value="Ald_DH/histidinol_DH"/>
</dbReference>
<dbReference type="EMBL" id="BMDW01000013">
    <property type="protein sequence ID" value="GGA51761.1"/>
    <property type="molecule type" value="Genomic_DNA"/>
</dbReference>
<sequence length="70" mass="7301">MIRDRDAIVIGNEWLKPTASKTFQRIGASTGEMIAAVPKAIAADVDRAIAVARTAFELGDDGRGGASGRS</sequence>
<dbReference type="Proteomes" id="UP000618591">
    <property type="component" value="Unassembled WGS sequence"/>
</dbReference>
<dbReference type="Gene3D" id="3.40.605.10">
    <property type="entry name" value="Aldehyde Dehydrogenase, Chain A, domain 1"/>
    <property type="match status" value="1"/>
</dbReference>
<keyword evidence="3" id="KW-1185">Reference proteome</keyword>
<keyword evidence="1" id="KW-0560">Oxidoreductase</keyword>
<protein>
    <recommendedName>
        <fullName evidence="4">Aldehyde dehydrogenase family protein</fullName>
    </recommendedName>
</protein>
<accession>A0ABQ1GX71</accession>
<evidence type="ECO:0000256" key="1">
    <source>
        <dbReference type="ARBA" id="ARBA00023002"/>
    </source>
</evidence>
<comment type="caution">
    <text evidence="2">The sequence shown here is derived from an EMBL/GenBank/DDBJ whole genome shotgun (WGS) entry which is preliminary data.</text>
</comment>
<proteinExistence type="predicted"/>
<evidence type="ECO:0008006" key="4">
    <source>
        <dbReference type="Google" id="ProtNLM"/>
    </source>
</evidence>
<dbReference type="SUPFAM" id="SSF53720">
    <property type="entry name" value="ALDH-like"/>
    <property type="match status" value="1"/>
</dbReference>
<dbReference type="InterPro" id="IPR016162">
    <property type="entry name" value="Ald_DH_N"/>
</dbReference>
<reference evidence="3" key="1">
    <citation type="journal article" date="2019" name="Int. J. Syst. Evol. Microbiol.">
        <title>The Global Catalogue of Microorganisms (GCM) 10K type strain sequencing project: providing services to taxonomists for standard genome sequencing and annotation.</title>
        <authorList>
            <consortium name="The Broad Institute Genomics Platform"/>
            <consortium name="The Broad Institute Genome Sequencing Center for Infectious Disease"/>
            <person name="Wu L."/>
            <person name="Ma J."/>
        </authorList>
    </citation>
    <scope>NUCLEOTIDE SEQUENCE [LARGE SCALE GENOMIC DNA]</scope>
    <source>
        <strain evidence="3">CGMCC 1.10106</strain>
    </source>
</reference>
<dbReference type="RefSeq" id="WP_188447529.1">
    <property type="nucleotide sequence ID" value="NZ_BMDW01000013.1"/>
</dbReference>
<evidence type="ECO:0000313" key="3">
    <source>
        <dbReference type="Proteomes" id="UP000618591"/>
    </source>
</evidence>
<evidence type="ECO:0000313" key="2">
    <source>
        <dbReference type="EMBL" id="GGA51761.1"/>
    </source>
</evidence>
<gene>
    <name evidence="2" type="ORF">GCM10011395_22620</name>
</gene>
<organism evidence="2 3">
    <name type="scientific">Sphingomonas psychrolutea</name>
    <dbReference type="NCBI Taxonomy" id="1259676"/>
    <lineage>
        <taxon>Bacteria</taxon>
        <taxon>Pseudomonadati</taxon>
        <taxon>Pseudomonadota</taxon>
        <taxon>Alphaproteobacteria</taxon>
        <taxon>Sphingomonadales</taxon>
        <taxon>Sphingomonadaceae</taxon>
        <taxon>Sphingomonas</taxon>
    </lineage>
</organism>